<accession>A0A1F6C5W2</accession>
<dbReference type="InterPro" id="IPR022148">
    <property type="entry name" value="CopG_antitoxin"/>
</dbReference>
<dbReference type="AlphaFoldDB" id="A0A1F6C5W2"/>
<gene>
    <name evidence="1" type="ORF">A3F84_07070</name>
</gene>
<dbReference type="Pfam" id="PF12441">
    <property type="entry name" value="CopG_antitoxin"/>
    <property type="match status" value="1"/>
</dbReference>
<comment type="caution">
    <text evidence="1">The sequence shown here is derived from an EMBL/GenBank/DDBJ whole genome shotgun (WGS) entry which is preliminary data.</text>
</comment>
<evidence type="ECO:0000313" key="1">
    <source>
        <dbReference type="EMBL" id="OGG44510.1"/>
    </source>
</evidence>
<organism evidence="1 2">
    <name type="scientific">Handelsmanbacteria sp. (strain RIFCSPLOWO2_12_FULL_64_10)</name>
    <dbReference type="NCBI Taxonomy" id="1817868"/>
    <lineage>
        <taxon>Bacteria</taxon>
        <taxon>Candidatus Handelsmaniibacteriota</taxon>
    </lineage>
</organism>
<evidence type="ECO:0000313" key="2">
    <source>
        <dbReference type="Proteomes" id="UP000178606"/>
    </source>
</evidence>
<dbReference type="EMBL" id="MFKF01000402">
    <property type="protein sequence ID" value="OGG44510.1"/>
    <property type="molecule type" value="Genomic_DNA"/>
</dbReference>
<name>A0A1F6C5W2_HANXR</name>
<proteinExistence type="predicted"/>
<reference evidence="1 2" key="1">
    <citation type="journal article" date="2016" name="Nat. Commun.">
        <title>Thousands of microbial genomes shed light on interconnected biogeochemical processes in an aquifer system.</title>
        <authorList>
            <person name="Anantharaman K."/>
            <person name="Brown C.T."/>
            <person name="Hug L.A."/>
            <person name="Sharon I."/>
            <person name="Castelle C.J."/>
            <person name="Probst A.J."/>
            <person name="Thomas B.C."/>
            <person name="Singh A."/>
            <person name="Wilkins M.J."/>
            <person name="Karaoz U."/>
            <person name="Brodie E.L."/>
            <person name="Williams K.H."/>
            <person name="Hubbard S.S."/>
            <person name="Banfield J.F."/>
        </authorList>
    </citation>
    <scope>NUCLEOTIDE SEQUENCE [LARGE SCALE GENOMIC DNA]</scope>
    <source>
        <strain evidence="2">RIFCSPLOWO2_12_FULL_64_10</strain>
    </source>
</reference>
<sequence>MAKSRSKKLPRFRSLDELVAFFDTHDLGDYLDKMPEAHFEVDLKRDIHLVAIDPELADEVTRIARSKRMTSGRLINSWLREKVREQA</sequence>
<protein>
    <submittedName>
        <fullName evidence="1">Uncharacterized protein</fullName>
    </submittedName>
</protein>
<dbReference type="Proteomes" id="UP000178606">
    <property type="component" value="Unassembled WGS sequence"/>
</dbReference>